<dbReference type="PANTHER" id="PTHR42160:SF1">
    <property type="entry name" value="URACIL-DNA GLYCOSYLASE SUPERFAMILY PROTEIN"/>
    <property type="match status" value="1"/>
</dbReference>
<dbReference type="SMART" id="SM00987">
    <property type="entry name" value="UreE_C"/>
    <property type="match status" value="1"/>
</dbReference>
<evidence type="ECO:0000313" key="2">
    <source>
        <dbReference type="EMBL" id="PWW47669.1"/>
    </source>
</evidence>
<comment type="caution">
    <text evidence="2">The sequence shown here is derived from an EMBL/GenBank/DDBJ whole genome shotgun (WGS) entry which is preliminary data.</text>
</comment>
<gene>
    <name evidence="2" type="ORF">DFR36_10241</name>
</gene>
<evidence type="ECO:0000259" key="1">
    <source>
        <dbReference type="SMART" id="SM00986"/>
    </source>
</evidence>
<dbReference type="InterPro" id="IPR047124">
    <property type="entry name" value="HI_0220.2"/>
</dbReference>
<dbReference type="InterPro" id="IPR005122">
    <property type="entry name" value="Uracil-DNA_glycosylase-like"/>
</dbReference>
<dbReference type="Proteomes" id="UP000246483">
    <property type="component" value="Unassembled WGS sequence"/>
</dbReference>
<name>A0A317RDK1_9BURK</name>
<dbReference type="Gene3D" id="3.40.470.10">
    <property type="entry name" value="Uracil-DNA glycosylase-like domain"/>
    <property type="match status" value="1"/>
</dbReference>
<keyword evidence="3" id="KW-1185">Reference proteome</keyword>
<feature type="domain" description="Uracil-DNA glycosylase-like" evidence="1">
    <location>
        <begin position="41"/>
        <end position="198"/>
    </location>
</feature>
<protein>
    <submittedName>
        <fullName evidence="2">Uracil-DNA glycosylase</fullName>
    </submittedName>
</protein>
<organism evidence="2 3">
    <name type="scientific">Melaminivora alkalimesophila</name>
    <dbReference type="NCBI Taxonomy" id="1165852"/>
    <lineage>
        <taxon>Bacteria</taxon>
        <taxon>Pseudomonadati</taxon>
        <taxon>Pseudomonadota</taxon>
        <taxon>Betaproteobacteria</taxon>
        <taxon>Burkholderiales</taxon>
        <taxon>Comamonadaceae</taxon>
        <taxon>Melaminivora</taxon>
    </lineage>
</organism>
<dbReference type="SMART" id="SM00986">
    <property type="entry name" value="UDG"/>
    <property type="match status" value="1"/>
</dbReference>
<dbReference type="InterPro" id="IPR036895">
    <property type="entry name" value="Uracil-DNA_glycosylase-like_sf"/>
</dbReference>
<dbReference type="SUPFAM" id="SSF52141">
    <property type="entry name" value="Uracil-DNA glycosylase-like"/>
    <property type="match status" value="1"/>
</dbReference>
<dbReference type="OrthoDB" id="9789139at2"/>
<dbReference type="EMBL" id="QGUB01000002">
    <property type="protein sequence ID" value="PWW47669.1"/>
    <property type="molecule type" value="Genomic_DNA"/>
</dbReference>
<dbReference type="AlphaFoldDB" id="A0A317RDK1"/>
<dbReference type="Pfam" id="PF03167">
    <property type="entry name" value="UDG"/>
    <property type="match status" value="1"/>
</dbReference>
<accession>A0A317RDK1</accession>
<dbReference type="PANTHER" id="PTHR42160">
    <property type="entry name" value="URACIL-DNA GLYCOSYLASE SUPERFAMILY PROTEIN"/>
    <property type="match status" value="1"/>
</dbReference>
<dbReference type="CDD" id="cd10033">
    <property type="entry name" value="UDG_like"/>
    <property type="match status" value="1"/>
</dbReference>
<evidence type="ECO:0000313" key="3">
    <source>
        <dbReference type="Proteomes" id="UP000246483"/>
    </source>
</evidence>
<proteinExistence type="predicted"/>
<reference evidence="2 3" key="1">
    <citation type="submission" date="2018-05" db="EMBL/GenBank/DDBJ databases">
        <title>Genomic Encyclopedia of Type Strains, Phase IV (KMG-IV): sequencing the most valuable type-strain genomes for metagenomic binning, comparative biology and taxonomic classification.</title>
        <authorList>
            <person name="Goeker M."/>
        </authorList>
    </citation>
    <scope>NUCLEOTIDE SEQUENCE [LARGE SCALE GENOMIC DNA]</scope>
    <source>
        <strain evidence="2 3">DSM 26006</strain>
    </source>
</reference>
<sequence length="209" mass="22468">MMGPMATLPPAAPALPLDELLPRVRACTLCAPFLPLGPRPVFQAGAGARILIASQAPGRKVHASGVPFDDASGERLRDWLQLPSEVFYDARRVAIVPMGFCYPGKTASGDAPPRPECAPTWRAPLLARMPDIALTVAVGQYAIGWHLPGSRGRPLAETVRTSAAADRRVIALPHPSPRNNGWLKHNPWFEAEWLPTVRERVARALAGGG</sequence>